<name>A0ACB7T228_HYAAI</name>
<dbReference type="EMBL" id="CM023491">
    <property type="protein sequence ID" value="KAH6940975.1"/>
    <property type="molecule type" value="Genomic_DNA"/>
</dbReference>
<sequence>MHLSEKAIERVAAEFQESQQRREANTYEEYIATLRSIMHRHMTRNKNPTRHTRKPWWDKEVAQAWQARREANRAHRRAVKTEDPEVCSHKWKYYLKLKHEMQALIQVKLANANRQMLQELRDEGRSTAAKFWCYVRSLDRKDQPEPQIMDSQTGQPVSDLREYVTTHLKSLYGPAKATDNTIHTRARSALTDPYLSDTNWAFSHLSVTRALSCLRKRTATGPDGIPARLIKCLGPDSSWLVFSPP</sequence>
<evidence type="ECO:0000313" key="1">
    <source>
        <dbReference type="EMBL" id="KAH6940975.1"/>
    </source>
</evidence>
<protein>
    <submittedName>
        <fullName evidence="1">Uncharacterized protein</fullName>
    </submittedName>
</protein>
<proteinExistence type="predicted"/>
<reference evidence="1" key="1">
    <citation type="submission" date="2020-05" db="EMBL/GenBank/DDBJ databases">
        <title>Large-scale comparative analyses of tick genomes elucidate their genetic diversity and vector capacities.</title>
        <authorList>
            <person name="Jia N."/>
            <person name="Wang J."/>
            <person name="Shi W."/>
            <person name="Du L."/>
            <person name="Sun Y."/>
            <person name="Zhan W."/>
            <person name="Jiang J."/>
            <person name="Wang Q."/>
            <person name="Zhang B."/>
            <person name="Ji P."/>
            <person name="Sakyi L.B."/>
            <person name="Cui X."/>
            <person name="Yuan T."/>
            <person name="Jiang B."/>
            <person name="Yang W."/>
            <person name="Lam T.T.-Y."/>
            <person name="Chang Q."/>
            <person name="Ding S."/>
            <person name="Wang X."/>
            <person name="Zhu J."/>
            <person name="Ruan X."/>
            <person name="Zhao L."/>
            <person name="Wei J."/>
            <person name="Que T."/>
            <person name="Du C."/>
            <person name="Cheng J."/>
            <person name="Dai P."/>
            <person name="Han X."/>
            <person name="Huang E."/>
            <person name="Gao Y."/>
            <person name="Liu J."/>
            <person name="Shao H."/>
            <person name="Ye R."/>
            <person name="Li L."/>
            <person name="Wei W."/>
            <person name="Wang X."/>
            <person name="Wang C."/>
            <person name="Yang T."/>
            <person name="Huo Q."/>
            <person name="Li W."/>
            <person name="Guo W."/>
            <person name="Chen H."/>
            <person name="Zhou L."/>
            <person name="Ni X."/>
            <person name="Tian J."/>
            <person name="Zhou Y."/>
            <person name="Sheng Y."/>
            <person name="Liu T."/>
            <person name="Pan Y."/>
            <person name="Xia L."/>
            <person name="Li J."/>
            <person name="Zhao F."/>
            <person name="Cao W."/>
        </authorList>
    </citation>
    <scope>NUCLEOTIDE SEQUENCE</scope>
    <source>
        <strain evidence="1">Hyas-2018</strain>
    </source>
</reference>
<comment type="caution">
    <text evidence="1">The sequence shown here is derived from an EMBL/GenBank/DDBJ whole genome shotgun (WGS) entry which is preliminary data.</text>
</comment>
<dbReference type="Proteomes" id="UP000821845">
    <property type="component" value="Chromosome 11"/>
</dbReference>
<gene>
    <name evidence="1" type="ORF">HPB50_011539</name>
</gene>
<evidence type="ECO:0000313" key="2">
    <source>
        <dbReference type="Proteomes" id="UP000821845"/>
    </source>
</evidence>
<keyword evidence="2" id="KW-1185">Reference proteome</keyword>
<organism evidence="1 2">
    <name type="scientific">Hyalomma asiaticum</name>
    <name type="common">Tick</name>
    <dbReference type="NCBI Taxonomy" id="266040"/>
    <lineage>
        <taxon>Eukaryota</taxon>
        <taxon>Metazoa</taxon>
        <taxon>Ecdysozoa</taxon>
        <taxon>Arthropoda</taxon>
        <taxon>Chelicerata</taxon>
        <taxon>Arachnida</taxon>
        <taxon>Acari</taxon>
        <taxon>Parasitiformes</taxon>
        <taxon>Ixodida</taxon>
        <taxon>Ixodoidea</taxon>
        <taxon>Ixodidae</taxon>
        <taxon>Hyalomminae</taxon>
        <taxon>Hyalomma</taxon>
    </lineage>
</organism>
<accession>A0ACB7T228</accession>